<reference evidence="1" key="1">
    <citation type="submission" date="2015-12" db="EMBL/GenBank/DDBJ databases">
        <title>Update maize B73 reference genome by single molecule sequencing technologies.</title>
        <authorList>
            <consortium name="Maize Genome Sequencing Project"/>
            <person name="Ware D."/>
        </authorList>
    </citation>
    <scope>NUCLEOTIDE SEQUENCE</scope>
    <source>
        <tissue evidence="1">Seedling</tissue>
    </source>
</reference>
<name>A0A1D6PE41_MAIZE</name>
<sequence length="72" mass="7562">MVLVRSGMVDLVVVGGAHMAVEEVEDSAAEVEVVHGVLALYLTSNPMTTVLSLLVDPAVANKRATVPPDDYV</sequence>
<gene>
    <name evidence="1" type="ORF">ZEAMMB73_Zm00001d047857</name>
</gene>
<proteinExistence type="predicted"/>
<evidence type="ECO:0000313" key="1">
    <source>
        <dbReference type="EMBL" id="AQL07827.1"/>
    </source>
</evidence>
<dbReference type="AlphaFoldDB" id="A0A1D6PE41"/>
<organism evidence="1">
    <name type="scientific">Zea mays</name>
    <name type="common">Maize</name>
    <dbReference type="NCBI Taxonomy" id="4577"/>
    <lineage>
        <taxon>Eukaryota</taxon>
        <taxon>Viridiplantae</taxon>
        <taxon>Streptophyta</taxon>
        <taxon>Embryophyta</taxon>
        <taxon>Tracheophyta</taxon>
        <taxon>Spermatophyta</taxon>
        <taxon>Magnoliopsida</taxon>
        <taxon>Liliopsida</taxon>
        <taxon>Poales</taxon>
        <taxon>Poaceae</taxon>
        <taxon>PACMAD clade</taxon>
        <taxon>Panicoideae</taxon>
        <taxon>Andropogonodae</taxon>
        <taxon>Andropogoneae</taxon>
        <taxon>Tripsacinae</taxon>
        <taxon>Zea</taxon>
    </lineage>
</organism>
<dbReference type="EMBL" id="CM000785">
    <property type="protein sequence ID" value="AQL07827.1"/>
    <property type="molecule type" value="Genomic_DNA"/>
</dbReference>
<accession>A0A1D6PE41</accession>
<protein>
    <submittedName>
        <fullName evidence="1">Glycine-rich protein</fullName>
    </submittedName>
</protein>